<dbReference type="CDD" id="cd00377">
    <property type="entry name" value="ICL_PEPM"/>
    <property type="match status" value="1"/>
</dbReference>
<dbReference type="Proteomes" id="UP000219465">
    <property type="component" value="Unassembled WGS sequence"/>
</dbReference>
<keyword evidence="2" id="KW-1185">Reference proteome</keyword>
<proteinExistence type="predicted"/>
<protein>
    <submittedName>
        <fullName evidence="1">2-methylisocitrate lyase-like PEP mutase family enzyme</fullName>
    </submittedName>
</protein>
<dbReference type="EMBL" id="OCPC01000007">
    <property type="protein sequence ID" value="SOE18931.1"/>
    <property type="molecule type" value="Genomic_DNA"/>
</dbReference>
<dbReference type="InterPro" id="IPR040442">
    <property type="entry name" value="Pyrv_kinase-like_dom_sf"/>
</dbReference>
<dbReference type="SUPFAM" id="SSF51621">
    <property type="entry name" value="Phosphoenolpyruvate/pyruvate domain"/>
    <property type="match status" value="1"/>
</dbReference>
<dbReference type="PANTHER" id="PTHR42905">
    <property type="entry name" value="PHOSPHOENOLPYRUVATE CARBOXYLASE"/>
    <property type="match status" value="1"/>
</dbReference>
<evidence type="ECO:0000313" key="2">
    <source>
        <dbReference type="Proteomes" id="UP000219465"/>
    </source>
</evidence>
<name>A0A286IFU1_9HYPH</name>
<sequence length="289" mass="30871">MSLKQRLGQADILLAPGVYDALTGLIAEQSGAEAVYLSGASIAYTRFGRPDIGLVSMSEVADCIAALRDRISLPIVVDADNGFGNALNVQRTVRVFERMGANALQLEDQTMPKRCGHLDGKSLISRGEMAGKIRAACDARHSEETLVIGRTDAIAVEGFDAAMDRAEAYVEAGADMLFIEAPQSMDEIHLIVKRFGGRVPLMANMVEGGKTPIINATGLQELGFSFVIFPGGIVRAIAATARDYYANLLSSGSNEAFRNRMFDFAGLNGVIGTADLLASGKRYDGDTQE</sequence>
<evidence type="ECO:0000313" key="1">
    <source>
        <dbReference type="EMBL" id="SOE18931.1"/>
    </source>
</evidence>
<dbReference type="InterPro" id="IPR018523">
    <property type="entry name" value="Isocitrate_lyase_ph_CS"/>
</dbReference>
<gene>
    <name evidence="1" type="ORF">SAMN05877838_3878</name>
</gene>
<keyword evidence="1" id="KW-0456">Lyase</keyword>
<accession>A0A286IFU1</accession>
<organism evidence="1 2">
    <name type="scientific">Hoeflea halophila</name>
    <dbReference type="NCBI Taxonomy" id="714899"/>
    <lineage>
        <taxon>Bacteria</taxon>
        <taxon>Pseudomonadati</taxon>
        <taxon>Pseudomonadota</taxon>
        <taxon>Alphaproteobacteria</taxon>
        <taxon>Hyphomicrobiales</taxon>
        <taxon>Rhizobiaceae</taxon>
        <taxon>Hoeflea</taxon>
    </lineage>
</organism>
<dbReference type="InterPro" id="IPR039556">
    <property type="entry name" value="ICL/PEPM"/>
</dbReference>
<dbReference type="AlphaFoldDB" id="A0A286IFU1"/>
<dbReference type="PROSITE" id="PS00161">
    <property type="entry name" value="ISOCITRATE_LYASE"/>
    <property type="match status" value="1"/>
</dbReference>
<dbReference type="GO" id="GO:0016833">
    <property type="term" value="F:oxo-acid-lyase activity"/>
    <property type="evidence" value="ECO:0007669"/>
    <property type="project" value="UniProtKB-ARBA"/>
</dbReference>
<dbReference type="Pfam" id="PF13714">
    <property type="entry name" value="PEP_mutase"/>
    <property type="match status" value="1"/>
</dbReference>
<reference evidence="2" key="1">
    <citation type="submission" date="2017-08" db="EMBL/GenBank/DDBJ databases">
        <authorList>
            <person name="Varghese N."/>
            <person name="Submissions S."/>
        </authorList>
    </citation>
    <scope>NUCLEOTIDE SEQUENCE [LARGE SCALE GENOMIC DNA]</scope>
    <source>
        <strain evidence="2">KCTC 23107</strain>
    </source>
</reference>
<dbReference type="InterPro" id="IPR015813">
    <property type="entry name" value="Pyrv/PenolPyrv_kinase-like_dom"/>
</dbReference>
<dbReference type="RefSeq" id="WP_097109408.1">
    <property type="nucleotide sequence ID" value="NZ_OCPC01000007.1"/>
</dbReference>
<dbReference type="OrthoDB" id="9771433at2"/>
<dbReference type="PANTHER" id="PTHR42905:SF5">
    <property type="entry name" value="CARBOXYVINYL-CARBOXYPHOSPHONATE PHOSPHORYLMUTASE, CHLOROPLASTIC"/>
    <property type="match status" value="1"/>
</dbReference>
<dbReference type="Gene3D" id="3.20.20.60">
    <property type="entry name" value="Phosphoenolpyruvate-binding domains"/>
    <property type="match status" value="1"/>
</dbReference>